<sequence>MVGAAALTVFAYYHIFQKKESKENDLNIIQRQIRGFALLMVANLVMLLGMLLCAGSLFPYLATMMRTST</sequence>
<feature type="transmembrane region" description="Helical" evidence="1">
    <location>
        <begin position="36"/>
        <end position="62"/>
    </location>
</feature>
<keyword evidence="1" id="KW-0472">Membrane</keyword>
<name>A0A481YX11_9VIRU</name>
<evidence type="ECO:0000313" key="2">
    <source>
        <dbReference type="EMBL" id="QBK87762.1"/>
    </source>
</evidence>
<keyword evidence="1" id="KW-0812">Transmembrane</keyword>
<accession>A0A481YX11</accession>
<evidence type="ECO:0000256" key="1">
    <source>
        <dbReference type="SAM" id="Phobius"/>
    </source>
</evidence>
<proteinExistence type="predicted"/>
<protein>
    <submittedName>
        <fullName evidence="2">Uncharacterized protein</fullName>
    </submittedName>
</protein>
<organism evidence="2">
    <name type="scientific">Marseillevirus LCMAC202</name>
    <dbReference type="NCBI Taxonomy" id="2506606"/>
    <lineage>
        <taxon>Viruses</taxon>
        <taxon>Varidnaviria</taxon>
        <taxon>Bamfordvirae</taxon>
        <taxon>Nucleocytoviricota</taxon>
        <taxon>Megaviricetes</taxon>
        <taxon>Pimascovirales</taxon>
        <taxon>Pimascovirales incertae sedis</taxon>
        <taxon>Marseilleviridae</taxon>
    </lineage>
</organism>
<keyword evidence="1" id="KW-1133">Transmembrane helix</keyword>
<gene>
    <name evidence="2" type="ORF">LCMAC202_00980</name>
</gene>
<dbReference type="EMBL" id="MK500369">
    <property type="protein sequence ID" value="QBK87762.1"/>
    <property type="molecule type" value="Genomic_DNA"/>
</dbReference>
<reference evidence="2" key="1">
    <citation type="journal article" date="2019" name="MBio">
        <title>Virus Genomes from Deep Sea Sediments Expand the Ocean Megavirome and Support Independent Origins of Viral Gigantism.</title>
        <authorList>
            <person name="Backstrom D."/>
            <person name="Yutin N."/>
            <person name="Jorgensen S.L."/>
            <person name="Dharamshi J."/>
            <person name="Homa F."/>
            <person name="Zaremba-Niedwiedzka K."/>
            <person name="Spang A."/>
            <person name="Wolf Y.I."/>
            <person name="Koonin E.V."/>
            <person name="Ettema T.J."/>
        </authorList>
    </citation>
    <scope>NUCLEOTIDE SEQUENCE</scope>
</reference>